<sequence length="967" mass="110286">MIKQQQQQQQECQKPMELFNEFIRINSKNNHHSSTIVTNCFQRLSMAGFLYPSTLLIIGQTSETLETLCSLWSKRILKSPAGYIINFVGYTTILEANTICQSHFTPLAEALYRCIDELGTTTNGHLAATYDQILKRLCSEFPSVELPADDIIRSTLLAMTAENKLNYDSYHQTYTVSSNFVLPWGIMDEFESLSLSDRTPTSKHTYHTEDGDGDDDDDVDDVTATVGCSNEIESNNVRNFNNSEKQQQQQQQQSQSQSTTTTDDDFSDCIATNKKLQLLQRRNSSSNDNNTNNNSNSGNHYSKTKQPFRRSKSFKLNYKTTTTTTMITNQDNNGDDDMNDKERTKFVCSPTDLMLKRQSLLGKLFKLNSKGRPSQPPQSSSSRLQSSSTSPSSSMTIPLHSEQVKCNDFGSQFPEENFLNDDHHHLMINTNDDNGIIFYDDNHHHQYQQQQHQHQHQYNHYDHHGQQNNKTTTAKRKQFSTQSTQTVKSGPEEIITVVMRQSGRHALSRAKRLSKDRLHHPQQQQQQVQQQMDHHQGVCYSKNRCLSSSLPPTRNHHVNGKCSSCCHCCYCTGNQMESRLTRDKKSRHISKHHYHHHQNSSMNECHRCCHSNVNTGDCKGHNNHNHRKQSHRSTSSIRHHHHRNHHRNSLIDYYIDDDGQNNIDNGSFCHTPSSTEHVQTVYPGIIMANNKSGQHDIIDHRLNNNNGNLILTNRILYLNDGNNDDKCLDLFNLDNDDDDDNHNHDHWTAKHPIQINDHNSDVDDESTTGVSSNKLATSSQDTTSSLMTVNSNDNNRISRYDNHQYQNQHSSPVSTNGNIFVNNSVSVKIEIETSSSMTATAENSGHRQINCHQITDDSYRQSSMMGHRQQQQQQQLVAGAIFTNGTYSQFDFDHAPKHSSQNINPNPVNVQIFHNNNISNNNNNNNNRLLYPPELNYANSVTALKEQIARAKANFFKESLPQPSTTT</sequence>
<comment type="caution">
    <text evidence="3">The sequence shown here is derived from an EMBL/GenBank/DDBJ whole genome shotgun (WGS) entry which is preliminary data.</text>
</comment>
<feature type="compositionally biased region" description="Acidic residues" evidence="1">
    <location>
        <begin position="211"/>
        <end position="221"/>
    </location>
</feature>
<accession>A0A9D4SD19</accession>
<evidence type="ECO:0000256" key="1">
    <source>
        <dbReference type="SAM" id="MobiDB-lite"/>
    </source>
</evidence>
<feature type="compositionally biased region" description="Low complexity" evidence="1">
    <location>
        <begin position="377"/>
        <end position="394"/>
    </location>
</feature>
<reference evidence="3" key="2">
    <citation type="journal article" date="2021" name="World Allergy Organ. J.">
        <title>Chromosome-level assembly of Dermatophagoides farinae genome and transcriptome reveals two novel allergens Der f 37 and Der f 39.</title>
        <authorList>
            <person name="Chen J."/>
            <person name="Cai Z."/>
            <person name="Fan D."/>
            <person name="Hu J."/>
            <person name="Hou Y."/>
            <person name="He Y."/>
            <person name="Zhang Z."/>
            <person name="Zhao Z."/>
            <person name="Gao P."/>
            <person name="Hu W."/>
            <person name="Sun J."/>
            <person name="Li J."/>
            <person name="Ji K."/>
        </authorList>
    </citation>
    <scope>NUCLEOTIDE SEQUENCE</scope>
    <source>
        <strain evidence="3">JKM2019</strain>
    </source>
</reference>
<dbReference type="GO" id="GO:0005634">
    <property type="term" value="C:nucleus"/>
    <property type="evidence" value="ECO:0007669"/>
    <property type="project" value="TreeGrafter"/>
</dbReference>
<proteinExistence type="predicted"/>
<dbReference type="Proteomes" id="UP000828236">
    <property type="component" value="Unassembled WGS sequence"/>
</dbReference>
<feature type="region of interest" description="Disordered" evidence="1">
    <location>
        <begin position="620"/>
        <end position="645"/>
    </location>
</feature>
<dbReference type="InterPro" id="IPR040126">
    <property type="entry name" value="STOX1/2"/>
</dbReference>
<dbReference type="PANTHER" id="PTHR22437:SF0">
    <property type="entry name" value="FI21431P1"/>
    <property type="match status" value="1"/>
</dbReference>
<feature type="compositionally biased region" description="Basic residues" evidence="1">
    <location>
        <begin position="302"/>
        <end position="313"/>
    </location>
</feature>
<feature type="region of interest" description="Disordered" evidence="1">
    <location>
        <begin position="196"/>
        <end position="222"/>
    </location>
</feature>
<feature type="region of interest" description="Disordered" evidence="1">
    <location>
        <begin position="745"/>
        <end position="795"/>
    </location>
</feature>
<reference evidence="3" key="1">
    <citation type="submission" date="2020-06" db="EMBL/GenBank/DDBJ databases">
        <authorList>
            <person name="Ji K."/>
            <person name="Li J."/>
        </authorList>
    </citation>
    <scope>NUCLEOTIDE SEQUENCE</scope>
    <source>
        <strain evidence="3">JKM2019</strain>
        <tissue evidence="3">Whole body</tissue>
    </source>
</reference>
<feature type="compositionally biased region" description="Polar residues" evidence="1">
    <location>
        <begin position="479"/>
        <end position="488"/>
    </location>
</feature>
<evidence type="ECO:0000259" key="2">
    <source>
        <dbReference type="Pfam" id="PF10264"/>
    </source>
</evidence>
<dbReference type="InterPro" id="IPR019391">
    <property type="entry name" value="Storkhead-box_WHD"/>
</dbReference>
<organism evidence="3">
    <name type="scientific">Dermatophagoides farinae</name>
    <name type="common">American house dust mite</name>
    <dbReference type="NCBI Taxonomy" id="6954"/>
    <lineage>
        <taxon>Eukaryota</taxon>
        <taxon>Metazoa</taxon>
        <taxon>Ecdysozoa</taxon>
        <taxon>Arthropoda</taxon>
        <taxon>Chelicerata</taxon>
        <taxon>Arachnida</taxon>
        <taxon>Acari</taxon>
        <taxon>Acariformes</taxon>
        <taxon>Sarcoptiformes</taxon>
        <taxon>Astigmata</taxon>
        <taxon>Psoroptidia</taxon>
        <taxon>Analgoidea</taxon>
        <taxon>Pyroglyphidae</taxon>
        <taxon>Dermatophagoidinae</taxon>
        <taxon>Dermatophagoides</taxon>
    </lineage>
</organism>
<evidence type="ECO:0000313" key="3">
    <source>
        <dbReference type="EMBL" id="KAH7637704.1"/>
    </source>
</evidence>
<dbReference type="EMBL" id="SDOV01000008">
    <property type="protein sequence ID" value="KAH7637704.1"/>
    <property type="molecule type" value="Genomic_DNA"/>
</dbReference>
<feature type="compositionally biased region" description="Low complexity" evidence="1">
    <location>
        <begin position="246"/>
        <end position="261"/>
    </location>
</feature>
<dbReference type="GO" id="GO:0005737">
    <property type="term" value="C:cytoplasm"/>
    <property type="evidence" value="ECO:0007669"/>
    <property type="project" value="TreeGrafter"/>
</dbReference>
<feature type="compositionally biased region" description="Low complexity" evidence="1">
    <location>
        <begin position="283"/>
        <end position="299"/>
    </location>
</feature>
<feature type="compositionally biased region" description="Basic residues" evidence="1">
    <location>
        <begin position="502"/>
        <end position="520"/>
    </location>
</feature>
<feature type="compositionally biased region" description="Basic residues" evidence="1">
    <location>
        <begin position="621"/>
        <end position="645"/>
    </location>
</feature>
<name>A0A9D4SD19_DERFA</name>
<feature type="region of interest" description="Disordered" evidence="1">
    <location>
        <begin position="242"/>
        <end position="266"/>
    </location>
</feature>
<feature type="compositionally biased region" description="Polar residues" evidence="1">
    <location>
        <begin position="767"/>
        <end position="795"/>
    </location>
</feature>
<feature type="region of interest" description="Disordered" evidence="1">
    <location>
        <begin position="278"/>
        <end position="319"/>
    </location>
</feature>
<feature type="region of interest" description="Disordered" evidence="1">
    <location>
        <begin position="451"/>
        <end position="527"/>
    </location>
</feature>
<gene>
    <name evidence="3" type="ORF">HUG17_8808</name>
</gene>
<dbReference type="AlphaFoldDB" id="A0A9D4SD19"/>
<dbReference type="GO" id="GO:0000977">
    <property type="term" value="F:RNA polymerase II transcription regulatory region sequence-specific DNA binding"/>
    <property type="evidence" value="ECO:0007669"/>
    <property type="project" value="TreeGrafter"/>
</dbReference>
<feature type="domain" description="Winged helix Storkhead-box1" evidence="2">
    <location>
        <begin position="97"/>
        <end position="168"/>
    </location>
</feature>
<dbReference type="GO" id="GO:0006357">
    <property type="term" value="P:regulation of transcription by RNA polymerase II"/>
    <property type="evidence" value="ECO:0007669"/>
    <property type="project" value="InterPro"/>
</dbReference>
<protein>
    <recommendedName>
        <fullName evidence="2">Winged helix Storkhead-box1 domain-containing protein</fullName>
    </recommendedName>
</protein>
<dbReference type="PANTHER" id="PTHR22437">
    <property type="entry name" value="WINGED HELIX DOMAIN-CONTAINING PROTEIN"/>
    <property type="match status" value="1"/>
</dbReference>
<feature type="region of interest" description="Disordered" evidence="1">
    <location>
        <begin position="367"/>
        <end position="397"/>
    </location>
</feature>
<dbReference type="Pfam" id="PF10264">
    <property type="entry name" value="WHD_Storkhead"/>
    <property type="match status" value="1"/>
</dbReference>